<sequence length="129" mass="15322">EKYQNKKLSDFADLQNVDFLLLEKDKIDRIAMIDMLWIKNNVIKYIIEVENTTKFTSGIQRASNVEIAIPKLMIIPDKRKDEFLGINDPLFTNNFKNYNWKYIFYSDIENIKISRKIDHALIDAFTKEI</sequence>
<comment type="caution">
    <text evidence="1">The sequence shown here is derived from an EMBL/GenBank/DDBJ whole genome shotgun (WGS) entry which is preliminary data.</text>
</comment>
<proteinExistence type="predicted"/>
<feature type="non-terminal residue" evidence="1">
    <location>
        <position position="1"/>
    </location>
</feature>
<protein>
    <submittedName>
        <fullName evidence="1">Uncharacterized protein</fullName>
    </submittedName>
</protein>
<accession>A0A5J4R4Q2</accession>
<name>A0A5J4R4Q2_9ZZZZ</name>
<dbReference type="EMBL" id="SNRY01001890">
    <property type="protein sequence ID" value="KAA6328021.1"/>
    <property type="molecule type" value="Genomic_DNA"/>
</dbReference>
<organism evidence="1">
    <name type="scientific">termite gut metagenome</name>
    <dbReference type="NCBI Taxonomy" id="433724"/>
    <lineage>
        <taxon>unclassified sequences</taxon>
        <taxon>metagenomes</taxon>
        <taxon>organismal metagenomes</taxon>
    </lineage>
</organism>
<dbReference type="AlphaFoldDB" id="A0A5J4R4Q2"/>
<evidence type="ECO:0000313" key="1">
    <source>
        <dbReference type="EMBL" id="KAA6328021.1"/>
    </source>
</evidence>
<reference evidence="1" key="1">
    <citation type="submission" date="2019-03" db="EMBL/GenBank/DDBJ databases">
        <title>Single cell metagenomics reveals metabolic interactions within the superorganism composed of flagellate Streblomastix strix and complex community of Bacteroidetes bacteria on its surface.</title>
        <authorList>
            <person name="Treitli S.C."/>
            <person name="Kolisko M."/>
            <person name="Husnik F."/>
            <person name="Keeling P."/>
            <person name="Hampl V."/>
        </authorList>
    </citation>
    <scope>NUCLEOTIDE SEQUENCE</scope>
    <source>
        <strain evidence="1">STM</strain>
    </source>
</reference>
<gene>
    <name evidence="1" type="ORF">EZS27_023042</name>
</gene>